<keyword evidence="2" id="KW-1185">Reference proteome</keyword>
<evidence type="ECO:0000313" key="1">
    <source>
        <dbReference type="EMBL" id="RRC98268.1"/>
    </source>
</evidence>
<reference evidence="1 2" key="1">
    <citation type="submission" date="2018-11" db="EMBL/GenBank/DDBJ databases">
        <title>The draft genome sequence of Amphritea balenae JAMM 1525T.</title>
        <authorList>
            <person name="Fang Z."/>
            <person name="Zhang Y."/>
            <person name="Han X."/>
        </authorList>
    </citation>
    <scope>NUCLEOTIDE SEQUENCE [LARGE SCALE GENOMIC DNA]</scope>
    <source>
        <strain evidence="1 2">JAMM 1525</strain>
    </source>
</reference>
<evidence type="ECO:0000313" key="2">
    <source>
        <dbReference type="Proteomes" id="UP000267535"/>
    </source>
</evidence>
<dbReference type="AlphaFoldDB" id="A0A3P1SM92"/>
<name>A0A3P1SM92_9GAMM</name>
<protein>
    <submittedName>
        <fullName evidence="1">Uncharacterized protein</fullName>
    </submittedName>
</protein>
<dbReference type="RefSeq" id="WP_124926848.1">
    <property type="nucleotide sequence ID" value="NZ_BMOH01000007.1"/>
</dbReference>
<dbReference type="EMBL" id="RQXV01000008">
    <property type="protein sequence ID" value="RRC98268.1"/>
    <property type="molecule type" value="Genomic_DNA"/>
</dbReference>
<gene>
    <name evidence="1" type="ORF">EHS89_14345</name>
</gene>
<comment type="caution">
    <text evidence="1">The sequence shown here is derived from an EMBL/GenBank/DDBJ whole genome shotgun (WGS) entry which is preliminary data.</text>
</comment>
<dbReference type="Proteomes" id="UP000267535">
    <property type="component" value="Unassembled WGS sequence"/>
</dbReference>
<organism evidence="1 2">
    <name type="scientific">Amphritea balenae</name>
    <dbReference type="NCBI Taxonomy" id="452629"/>
    <lineage>
        <taxon>Bacteria</taxon>
        <taxon>Pseudomonadati</taxon>
        <taxon>Pseudomonadota</taxon>
        <taxon>Gammaproteobacteria</taxon>
        <taxon>Oceanospirillales</taxon>
        <taxon>Oceanospirillaceae</taxon>
        <taxon>Amphritea</taxon>
    </lineage>
</organism>
<sequence length="202" mass="22377">MIKPLRLDRIDDVGMSEEFHVQLNCIGKASDWGAFRDGFCLPGTKLDHESKQGLGRLFCQLNGITLISGNEVWLARIPKRSGYVARYVDLQTVLKSLNLEDEWNDFFLGSTYCLLDECGGVDVNNLAIYWGDAICFFEPRNLVCKSLLCSNQAASVFLDNVAANVSLSGFDISKEISELASLAANGIISTEEALERLKNLED</sequence>
<dbReference type="CDD" id="cd11586">
    <property type="entry name" value="VbhA_like"/>
    <property type="match status" value="1"/>
</dbReference>
<dbReference type="InterPro" id="IPR033788">
    <property type="entry name" value="VbhA-like"/>
</dbReference>
<accession>A0A3P1SM92</accession>
<proteinExistence type="predicted"/>
<dbReference type="OrthoDB" id="9847899at2"/>